<evidence type="ECO:0000259" key="4">
    <source>
        <dbReference type="PROSITE" id="PS51371"/>
    </source>
</evidence>
<dbReference type="SMART" id="SM00116">
    <property type="entry name" value="CBS"/>
    <property type="match status" value="2"/>
</dbReference>
<evidence type="ECO:0000259" key="3">
    <source>
        <dbReference type="PROSITE" id="PS50914"/>
    </source>
</evidence>
<dbReference type="InterPro" id="IPR000644">
    <property type="entry name" value="CBS_dom"/>
</dbReference>
<feature type="domain" description="CBS" evidence="4">
    <location>
        <begin position="92"/>
        <end position="149"/>
    </location>
</feature>
<dbReference type="Gene3D" id="3.30.1340.30">
    <property type="match status" value="1"/>
</dbReference>
<evidence type="ECO:0000313" key="6">
    <source>
        <dbReference type="Proteomes" id="UP000621266"/>
    </source>
</evidence>
<keyword evidence="1 2" id="KW-0129">CBS domain</keyword>
<reference evidence="5 6" key="1">
    <citation type="submission" date="2019-10" db="EMBL/GenBank/DDBJ databases">
        <title>Streptomyces tenebrisbrunneis sp.nov., an endogenous actinomycete isolated from of Lycium ruthenicum.</title>
        <authorList>
            <person name="Ma L."/>
        </authorList>
    </citation>
    <scope>NUCLEOTIDE SEQUENCE [LARGE SCALE GENOMIC DNA]</scope>
    <source>
        <strain evidence="5 6">TRM 66187</strain>
    </source>
</reference>
<dbReference type="PROSITE" id="PS51371">
    <property type="entry name" value="CBS"/>
    <property type="match status" value="2"/>
</dbReference>
<dbReference type="InterPro" id="IPR051257">
    <property type="entry name" value="Diverse_CBS-Domain"/>
</dbReference>
<accession>A0ABQ7FDL5</accession>
<gene>
    <name evidence="5" type="ORF">GCU69_30915</name>
</gene>
<dbReference type="InterPro" id="IPR007055">
    <property type="entry name" value="BON_dom"/>
</dbReference>
<dbReference type="CDD" id="cd04586">
    <property type="entry name" value="CBS_pair_BON_assoc"/>
    <property type="match status" value="1"/>
</dbReference>
<dbReference type="Pfam" id="PF04972">
    <property type="entry name" value="BON"/>
    <property type="match status" value="1"/>
</dbReference>
<dbReference type="Gene3D" id="3.10.580.10">
    <property type="entry name" value="CBS-domain"/>
    <property type="match status" value="1"/>
</dbReference>
<dbReference type="InterPro" id="IPR046342">
    <property type="entry name" value="CBS_dom_sf"/>
</dbReference>
<dbReference type="PANTHER" id="PTHR43080:SF29">
    <property type="entry name" value="OS02G0818000 PROTEIN"/>
    <property type="match status" value="1"/>
</dbReference>
<dbReference type="RefSeq" id="WP_156207827.1">
    <property type="nucleotide sequence ID" value="NZ_WHPN01000422.1"/>
</dbReference>
<dbReference type="Proteomes" id="UP000621266">
    <property type="component" value="Unassembled WGS sequence"/>
</dbReference>
<dbReference type="PROSITE" id="PS50914">
    <property type="entry name" value="BON"/>
    <property type="match status" value="1"/>
</dbReference>
<comment type="caution">
    <text evidence="5">The sequence shown here is derived from an EMBL/GenBank/DDBJ whole genome shotgun (WGS) entry which is preliminary data.</text>
</comment>
<name>A0ABQ7FDL5_9ACTN</name>
<proteinExistence type="predicted"/>
<dbReference type="PANTHER" id="PTHR43080">
    <property type="entry name" value="CBS DOMAIN-CONTAINING PROTEIN CBSX3, MITOCHONDRIAL"/>
    <property type="match status" value="1"/>
</dbReference>
<evidence type="ECO:0000256" key="2">
    <source>
        <dbReference type="PROSITE-ProRule" id="PRU00703"/>
    </source>
</evidence>
<protein>
    <submittedName>
        <fullName evidence="5">CBS domain-containing protein</fullName>
    </submittedName>
</protein>
<organism evidence="5 6">
    <name type="scientific">Streptomyces lycii</name>
    <dbReference type="NCBI Taxonomy" id="2654337"/>
    <lineage>
        <taxon>Bacteria</taxon>
        <taxon>Bacillati</taxon>
        <taxon>Actinomycetota</taxon>
        <taxon>Actinomycetes</taxon>
        <taxon>Kitasatosporales</taxon>
        <taxon>Streptomycetaceae</taxon>
        <taxon>Streptomyces</taxon>
    </lineage>
</organism>
<dbReference type="InterPro" id="IPR017080">
    <property type="entry name" value="UCP036990_CBS_BON"/>
</dbReference>
<dbReference type="Pfam" id="PF00571">
    <property type="entry name" value="CBS"/>
    <property type="match status" value="2"/>
</dbReference>
<keyword evidence="6" id="KW-1185">Reference proteome</keyword>
<dbReference type="PIRSF" id="PIRSF036990">
    <property type="entry name" value="UCP036990_CBS_BON"/>
    <property type="match status" value="1"/>
</dbReference>
<dbReference type="SUPFAM" id="SSF54631">
    <property type="entry name" value="CBS-domain pair"/>
    <property type="match status" value="1"/>
</dbReference>
<feature type="domain" description="CBS" evidence="4">
    <location>
        <begin position="10"/>
        <end position="66"/>
    </location>
</feature>
<evidence type="ECO:0000256" key="1">
    <source>
        <dbReference type="ARBA" id="ARBA00023122"/>
    </source>
</evidence>
<dbReference type="EMBL" id="WHPN01000422">
    <property type="protein sequence ID" value="KAF4405307.1"/>
    <property type="molecule type" value="Genomic_DNA"/>
</dbReference>
<sequence length="238" mass="25988">MKHRKVGSVMTDDVVRATPVTPFKNVAALLAAHRISGLPVVDDDEKVLGVISETDLMARQAEQFGTGHRLPLTRTARRSAAKVRARTAGELMSTPAVTVRAEDSIAQAARTMVKNRVERLPVIDEEDRLVGIVTRRDLLEVFLRPDDDIRAEVADEVLVRILGLPPRAVTVSVTAGVVTLEGKLERSSEVLVAVRTAGQVDGVVAVVNHLTHRLDDTRQRPEDVTLQGLSGDHWIRGL</sequence>
<feature type="domain" description="BON" evidence="3">
    <location>
        <begin position="146"/>
        <end position="214"/>
    </location>
</feature>
<evidence type="ECO:0000313" key="5">
    <source>
        <dbReference type="EMBL" id="KAF4405307.1"/>
    </source>
</evidence>